<dbReference type="Pfam" id="PF14559">
    <property type="entry name" value="TPR_19"/>
    <property type="match status" value="1"/>
</dbReference>
<dbReference type="PATRIC" id="fig|2746.7.peg.1004"/>
<comment type="caution">
    <text evidence="1">The sequence shown here is derived from an EMBL/GenBank/DDBJ whole genome shotgun (WGS) entry which is preliminary data.</text>
</comment>
<sequence>MDDIVKNRLANDTNEVGEPKSALQQAQRAMAEGDLERVEALVEHAVQSGNPQPDEWRLWVLVAFHQGQLDVAQERSQQALEAQPNTALLWALDARIQAAAGKPRRALHRINQAIPMWPNLVHLKLVKLQLLRDLGRLRPALGLLRRLRRRWPKNAAILMTAARFYHAHGRFRATRTVLDHLLEHHPKHRQARVMRQNLASPGSHDHDTPSSLPDLLAEAQRNPEVSSADAAELLQAVKLTITTELVSTCHEAIEFLDGMVDQLTEQDKLALFNQAERFGQAKAAHRALTRILDSGPRTPPVARTLFQKAMATVEPHQADAVISHLLRHIPKAKQAPWQRNSPCESRGHRVRLNGYARIVVNAVPCPRCITSFASCGSATTMLWGFAIYASVADVGQMIPSCACSMPGY</sequence>
<dbReference type="AlphaFoldDB" id="A0A1B8P327"/>
<accession>A0A1B8P327</accession>
<evidence type="ECO:0000313" key="1">
    <source>
        <dbReference type="EMBL" id="OBX36630.1"/>
    </source>
</evidence>
<dbReference type="EMBL" id="MAJD01000001">
    <property type="protein sequence ID" value="OBX36630.1"/>
    <property type="molecule type" value="Genomic_DNA"/>
</dbReference>
<evidence type="ECO:0000313" key="2">
    <source>
        <dbReference type="Proteomes" id="UP000092504"/>
    </source>
</evidence>
<dbReference type="SUPFAM" id="SSF48452">
    <property type="entry name" value="TPR-like"/>
    <property type="match status" value="1"/>
</dbReference>
<organism evidence="1 2">
    <name type="scientific">Halomonas elongata</name>
    <dbReference type="NCBI Taxonomy" id="2746"/>
    <lineage>
        <taxon>Bacteria</taxon>
        <taxon>Pseudomonadati</taxon>
        <taxon>Pseudomonadota</taxon>
        <taxon>Gammaproteobacteria</taxon>
        <taxon>Oceanospirillales</taxon>
        <taxon>Halomonadaceae</taxon>
        <taxon>Halomonas</taxon>
    </lineage>
</organism>
<name>A0A1B8P327_HALEL</name>
<gene>
    <name evidence="1" type="ORF">A8U91_00973</name>
</gene>
<dbReference type="InterPro" id="IPR011990">
    <property type="entry name" value="TPR-like_helical_dom_sf"/>
</dbReference>
<dbReference type="Proteomes" id="UP000092504">
    <property type="component" value="Unassembled WGS sequence"/>
</dbReference>
<proteinExistence type="predicted"/>
<reference evidence="1 2" key="1">
    <citation type="submission" date="2016-06" db="EMBL/GenBank/DDBJ databases">
        <title>Genome sequence of halotolerant plant growth promoting strain of Halomonas elongata HEK1 isolated from salterns of Rann of Kutch, Gujarat, India.</title>
        <authorList>
            <person name="Gaba S."/>
            <person name="Singh R.N."/>
            <person name="Abrol S."/>
            <person name="Kaushik R."/>
            <person name="Saxena A.K."/>
        </authorList>
    </citation>
    <scope>NUCLEOTIDE SEQUENCE [LARGE SCALE GENOMIC DNA]</scope>
    <source>
        <strain evidence="1 2">HEK1</strain>
    </source>
</reference>
<protein>
    <submittedName>
        <fullName evidence="1">Tetratricopeptide repeat protein</fullName>
    </submittedName>
</protein>
<dbReference type="Gene3D" id="1.25.40.10">
    <property type="entry name" value="Tetratricopeptide repeat domain"/>
    <property type="match status" value="2"/>
</dbReference>